<comment type="caution">
    <text evidence="2">The sequence shown here is derived from an EMBL/GenBank/DDBJ whole genome shotgun (WGS) entry which is preliminary data.</text>
</comment>
<dbReference type="Gene3D" id="3.40.50.300">
    <property type="entry name" value="P-loop containing nucleotide triphosphate hydrolases"/>
    <property type="match status" value="1"/>
</dbReference>
<dbReference type="SUPFAM" id="SSF52540">
    <property type="entry name" value="P-loop containing nucleoside triphosphate hydrolases"/>
    <property type="match status" value="1"/>
</dbReference>
<dbReference type="RefSeq" id="WP_183684243.1">
    <property type="nucleotide sequence ID" value="NZ_JACHHH010000008.1"/>
</dbReference>
<dbReference type="InterPro" id="IPR003495">
    <property type="entry name" value="CobW/HypB/UreG_nucleotide-bd"/>
</dbReference>
<dbReference type="PANTHER" id="PTHR13748">
    <property type="entry name" value="COBW-RELATED"/>
    <property type="match status" value="1"/>
</dbReference>
<proteinExistence type="predicted"/>
<gene>
    <name evidence="2" type="ORF">HNQ46_001639</name>
</gene>
<sequence length="309" mass="34839">MEKKKLFVLTGFLGAGKTSFLQHVLEAFSDKKLAVIQNEFGKIGIDGSILQRQGIPIKEINRGSIFCSCLQLSFVEALAELAKSDAESLFVESSGLADPSNIMDILESVKLLAGDVYDFQGVICLIDGVHFPKQVMDTETVDRQLKHCDVAIINKIDLISEEQYKKVFSLVRGVNPHCQVLSCAHGQADLSFMKEAFLQGNWAFSEESLNTVDNKPKTISLLCSENVEKRRFQQFLQAILPECYRIKGFFLLDRSWMQVDVVEELIDYKPCPEREISELVFLSKVGPKVIRSIDGAWKKYMDSPMKLKN</sequence>
<evidence type="ECO:0000313" key="2">
    <source>
        <dbReference type="EMBL" id="MBB6041649.1"/>
    </source>
</evidence>
<dbReference type="Proteomes" id="UP000522163">
    <property type="component" value="Unassembled WGS sequence"/>
</dbReference>
<evidence type="ECO:0000259" key="1">
    <source>
        <dbReference type="Pfam" id="PF02492"/>
    </source>
</evidence>
<dbReference type="EMBL" id="JACHHH010000008">
    <property type="protein sequence ID" value="MBB6041649.1"/>
    <property type="molecule type" value="Genomic_DNA"/>
</dbReference>
<dbReference type="CDD" id="cd03112">
    <property type="entry name" value="CobW-like"/>
    <property type="match status" value="1"/>
</dbReference>
<dbReference type="GeneID" id="85015175"/>
<name>A0A7W9SGD3_9FIRM</name>
<evidence type="ECO:0000313" key="3">
    <source>
        <dbReference type="Proteomes" id="UP000522163"/>
    </source>
</evidence>
<dbReference type="InterPro" id="IPR027417">
    <property type="entry name" value="P-loop_NTPase"/>
</dbReference>
<dbReference type="AlphaFoldDB" id="A0A7W9SGD3"/>
<organism evidence="2 3">
    <name type="scientific">Oribacterium sinus</name>
    <dbReference type="NCBI Taxonomy" id="237576"/>
    <lineage>
        <taxon>Bacteria</taxon>
        <taxon>Bacillati</taxon>
        <taxon>Bacillota</taxon>
        <taxon>Clostridia</taxon>
        <taxon>Lachnospirales</taxon>
        <taxon>Lachnospiraceae</taxon>
        <taxon>Oribacterium</taxon>
    </lineage>
</organism>
<dbReference type="GO" id="GO:0005737">
    <property type="term" value="C:cytoplasm"/>
    <property type="evidence" value="ECO:0007669"/>
    <property type="project" value="TreeGrafter"/>
</dbReference>
<reference evidence="2 3" key="1">
    <citation type="submission" date="2020-08" db="EMBL/GenBank/DDBJ databases">
        <title>Genomic Encyclopedia of Type Strains, Phase IV (KMG-IV): sequencing the most valuable type-strain genomes for metagenomic binning, comparative biology and taxonomic classification.</title>
        <authorList>
            <person name="Goeker M."/>
        </authorList>
    </citation>
    <scope>NUCLEOTIDE SEQUENCE [LARGE SCALE GENOMIC DNA]</scope>
    <source>
        <strain evidence="2 3">DSM 17245</strain>
    </source>
</reference>
<feature type="domain" description="CobW/HypB/UreG nucleotide-binding" evidence="1">
    <location>
        <begin position="7"/>
        <end position="181"/>
    </location>
</feature>
<protein>
    <submittedName>
        <fullName evidence="2">G3E family GTPase</fullName>
    </submittedName>
</protein>
<dbReference type="InterPro" id="IPR051316">
    <property type="entry name" value="Zinc-reg_GTPase_activator"/>
</dbReference>
<accession>A0A7W9SGD3</accession>
<dbReference type="PANTHER" id="PTHR13748:SF62">
    <property type="entry name" value="COBW DOMAIN-CONTAINING PROTEIN"/>
    <property type="match status" value="1"/>
</dbReference>
<dbReference type="Pfam" id="PF02492">
    <property type="entry name" value="cobW"/>
    <property type="match status" value="1"/>
</dbReference>